<reference evidence="3" key="1">
    <citation type="journal article" date="2019" name="Int. J. Syst. Evol. Microbiol.">
        <title>The Global Catalogue of Microorganisms (GCM) 10K type strain sequencing project: providing services to taxonomists for standard genome sequencing and annotation.</title>
        <authorList>
            <consortium name="The Broad Institute Genomics Platform"/>
            <consortium name="The Broad Institute Genome Sequencing Center for Infectious Disease"/>
            <person name="Wu L."/>
            <person name="Ma J."/>
        </authorList>
    </citation>
    <scope>NUCLEOTIDE SEQUENCE [LARGE SCALE GENOMIC DNA]</scope>
    <source>
        <strain evidence="3">CGMCC 1.14993</strain>
    </source>
</reference>
<feature type="region of interest" description="Disordered" evidence="1">
    <location>
        <begin position="1"/>
        <end position="28"/>
    </location>
</feature>
<gene>
    <name evidence="2" type="ORF">GCM10007380_06000</name>
</gene>
<dbReference type="AlphaFoldDB" id="A0A8J3AJ11"/>
<proteinExistence type="predicted"/>
<evidence type="ECO:0000313" key="2">
    <source>
        <dbReference type="EMBL" id="GGI11074.1"/>
    </source>
</evidence>
<keyword evidence="3" id="KW-1185">Reference proteome</keyword>
<dbReference type="Proteomes" id="UP000626244">
    <property type="component" value="Unassembled WGS sequence"/>
</dbReference>
<evidence type="ECO:0000256" key="1">
    <source>
        <dbReference type="SAM" id="MobiDB-lite"/>
    </source>
</evidence>
<protein>
    <submittedName>
        <fullName evidence="2">Uncharacterized protein</fullName>
    </submittedName>
</protein>
<accession>A0A8J3AJ11</accession>
<dbReference type="EMBL" id="BMHB01000001">
    <property type="protein sequence ID" value="GGI11074.1"/>
    <property type="molecule type" value="Genomic_DNA"/>
</dbReference>
<evidence type="ECO:0000313" key="3">
    <source>
        <dbReference type="Proteomes" id="UP000626244"/>
    </source>
</evidence>
<organism evidence="2 3">
    <name type="scientific">Gottfriedia solisilvae</name>
    <dbReference type="NCBI Taxonomy" id="1516104"/>
    <lineage>
        <taxon>Bacteria</taxon>
        <taxon>Bacillati</taxon>
        <taxon>Bacillota</taxon>
        <taxon>Bacilli</taxon>
        <taxon>Bacillales</taxon>
        <taxon>Bacillaceae</taxon>
        <taxon>Gottfriedia</taxon>
    </lineage>
</organism>
<comment type="caution">
    <text evidence="2">The sequence shown here is derived from an EMBL/GenBank/DDBJ whole genome shotgun (WGS) entry which is preliminary data.</text>
</comment>
<sequence>MGNAGKLRPHRREFVEEAQLTPHGKRASAAESNILLLQRKYLRAGFKKNINELLNL</sequence>
<name>A0A8J3AJ11_9BACI</name>